<gene>
    <name evidence="3" type="ORF">SAMN05444336_101401</name>
</gene>
<evidence type="ECO:0000313" key="3">
    <source>
        <dbReference type="EMBL" id="SDW20389.1"/>
    </source>
</evidence>
<evidence type="ECO:0000313" key="4">
    <source>
        <dbReference type="Proteomes" id="UP000199118"/>
    </source>
</evidence>
<dbReference type="NCBIfam" id="NF041384">
    <property type="entry name" value="YHS_seleno_dom"/>
    <property type="match status" value="1"/>
</dbReference>
<reference evidence="3 4" key="1">
    <citation type="submission" date="2016-10" db="EMBL/GenBank/DDBJ databases">
        <authorList>
            <person name="de Groot N.N."/>
        </authorList>
    </citation>
    <scope>NUCLEOTIDE SEQUENCE [LARGE SCALE GENOMIC DNA]</scope>
    <source>
        <strain evidence="3 4">DSM 17890</strain>
    </source>
</reference>
<dbReference type="AlphaFoldDB" id="A0A1H2RP25"/>
<dbReference type="EMBL" id="FNMZ01000001">
    <property type="protein sequence ID" value="SDW20389.1"/>
    <property type="molecule type" value="Genomic_DNA"/>
</dbReference>
<evidence type="ECO:0000259" key="2">
    <source>
        <dbReference type="Pfam" id="PF04945"/>
    </source>
</evidence>
<dbReference type="InterPro" id="IPR007029">
    <property type="entry name" value="YHS_dom"/>
</dbReference>
<protein>
    <submittedName>
        <fullName evidence="3">YHS domain-containing protein</fullName>
    </submittedName>
</protein>
<accession>A0A1H2RP25</accession>
<feature type="domain" description="YHS" evidence="2">
    <location>
        <begin position="74"/>
        <end position="120"/>
    </location>
</feature>
<organism evidence="3 4">
    <name type="scientific">Albimonas donghaensis</name>
    <dbReference type="NCBI Taxonomy" id="356660"/>
    <lineage>
        <taxon>Bacteria</taxon>
        <taxon>Pseudomonadati</taxon>
        <taxon>Pseudomonadota</taxon>
        <taxon>Alphaproteobacteria</taxon>
        <taxon>Rhodobacterales</taxon>
        <taxon>Paracoccaceae</taxon>
        <taxon>Albimonas</taxon>
    </lineage>
</organism>
<dbReference type="STRING" id="356660.SAMN05444336_101401"/>
<proteinExistence type="predicted"/>
<evidence type="ECO:0000256" key="1">
    <source>
        <dbReference type="SAM" id="MobiDB-lite"/>
    </source>
</evidence>
<name>A0A1H2RP25_9RHOB</name>
<dbReference type="Proteomes" id="UP000199118">
    <property type="component" value="Unassembled WGS sequence"/>
</dbReference>
<keyword evidence="4" id="KW-1185">Reference proteome</keyword>
<feature type="region of interest" description="Disordered" evidence="1">
    <location>
        <begin position="1"/>
        <end position="29"/>
    </location>
</feature>
<dbReference type="PROSITE" id="PS51318">
    <property type="entry name" value="TAT"/>
    <property type="match status" value="1"/>
</dbReference>
<sequence>MTRPADAPAESLRSSTLRDPAPAARPRSRREALALGLGGLAAMGLAFAPRAARAESDPVFSDWRGRAIRGYDPVAYFTEGKPVQGSSDFETEWKGATWRFASAANREAFLADPEKYAPQYGGYCAWAVSQGQTAPIEPEQWSIVDGKLYLNYNADVQAKWKADVPGFIAKADENWPKVLEK</sequence>
<dbReference type="Pfam" id="PF04945">
    <property type="entry name" value="YHS"/>
    <property type="match status" value="1"/>
</dbReference>
<dbReference type="InterPro" id="IPR006311">
    <property type="entry name" value="TAT_signal"/>
</dbReference>